<dbReference type="GO" id="GO:0030272">
    <property type="term" value="F:5-formyltetrahydrofolate cyclo-ligase activity"/>
    <property type="evidence" value="ECO:0007669"/>
    <property type="project" value="UniProtKB-EC"/>
</dbReference>
<evidence type="ECO:0000256" key="1">
    <source>
        <dbReference type="ARBA" id="ARBA00010638"/>
    </source>
</evidence>
<dbReference type="Proteomes" id="UP001595722">
    <property type="component" value="Unassembled WGS sequence"/>
</dbReference>
<dbReference type="RefSeq" id="WP_376868543.1">
    <property type="nucleotide sequence ID" value="NZ_JBHRYB010000025.1"/>
</dbReference>
<organism evidence="5 6">
    <name type="scientific">Bacterioplanoides pacificum</name>
    <dbReference type="NCBI Taxonomy" id="1171596"/>
    <lineage>
        <taxon>Bacteria</taxon>
        <taxon>Pseudomonadati</taxon>
        <taxon>Pseudomonadota</taxon>
        <taxon>Gammaproteobacteria</taxon>
        <taxon>Oceanospirillales</taxon>
        <taxon>Oceanospirillaceae</taxon>
        <taxon>Bacterioplanoides</taxon>
    </lineage>
</organism>
<dbReference type="PIRSF" id="PIRSF006806">
    <property type="entry name" value="FTHF_cligase"/>
    <property type="match status" value="1"/>
</dbReference>
<dbReference type="Gene3D" id="3.40.50.10420">
    <property type="entry name" value="NagB/RpiA/CoA transferase-like"/>
    <property type="match status" value="1"/>
</dbReference>
<evidence type="ECO:0000313" key="6">
    <source>
        <dbReference type="Proteomes" id="UP001595722"/>
    </source>
</evidence>
<gene>
    <name evidence="5" type="ORF">ACFOMG_17395</name>
</gene>
<comment type="cofactor">
    <cofactor evidence="4">
        <name>Mg(2+)</name>
        <dbReference type="ChEBI" id="CHEBI:18420"/>
    </cofactor>
</comment>
<comment type="similarity">
    <text evidence="1 4">Belongs to the 5-formyltetrahydrofolate cyclo-ligase family.</text>
</comment>
<keyword evidence="6" id="KW-1185">Reference proteome</keyword>
<keyword evidence="2 4" id="KW-0547">Nucleotide-binding</keyword>
<dbReference type="EMBL" id="JBHRYB010000025">
    <property type="protein sequence ID" value="MFC3681880.1"/>
    <property type="molecule type" value="Genomic_DNA"/>
</dbReference>
<accession>A0ABV7VX70</accession>
<proteinExistence type="inferred from homology"/>
<dbReference type="SUPFAM" id="SSF100950">
    <property type="entry name" value="NagB/RpiA/CoA transferase-like"/>
    <property type="match status" value="1"/>
</dbReference>
<dbReference type="EC" id="6.3.3.2" evidence="4"/>
<evidence type="ECO:0000256" key="4">
    <source>
        <dbReference type="RuleBase" id="RU361279"/>
    </source>
</evidence>
<evidence type="ECO:0000256" key="3">
    <source>
        <dbReference type="ARBA" id="ARBA00022840"/>
    </source>
</evidence>
<dbReference type="NCBIfam" id="TIGR02727">
    <property type="entry name" value="MTHFS_bact"/>
    <property type="match status" value="1"/>
</dbReference>
<comment type="catalytic activity">
    <reaction evidence="4">
        <text>(6S)-5-formyl-5,6,7,8-tetrahydrofolate + ATP = (6R)-5,10-methenyltetrahydrofolate + ADP + phosphate</text>
        <dbReference type="Rhea" id="RHEA:10488"/>
        <dbReference type="ChEBI" id="CHEBI:30616"/>
        <dbReference type="ChEBI" id="CHEBI:43474"/>
        <dbReference type="ChEBI" id="CHEBI:57455"/>
        <dbReference type="ChEBI" id="CHEBI:57457"/>
        <dbReference type="ChEBI" id="CHEBI:456216"/>
        <dbReference type="EC" id="6.3.3.2"/>
    </reaction>
</comment>
<keyword evidence="4" id="KW-0479">Metal-binding</keyword>
<name>A0ABV7VX70_9GAMM</name>
<protein>
    <recommendedName>
        <fullName evidence="4">5-formyltetrahydrofolate cyclo-ligase</fullName>
        <ecNumber evidence="4">6.3.3.2</ecNumber>
    </recommendedName>
</protein>
<comment type="caution">
    <text evidence="5">The sequence shown here is derived from an EMBL/GenBank/DDBJ whole genome shotgun (WGS) entry which is preliminary data.</text>
</comment>
<dbReference type="PANTHER" id="PTHR23407">
    <property type="entry name" value="ATPASE INHIBITOR/5-FORMYLTETRAHYDROFOLATE CYCLO-LIGASE"/>
    <property type="match status" value="1"/>
</dbReference>
<sequence>MNKSDLRKLIRNKRRRLPLAERRRAARQLLCQLHQSSRFLAARRVALYLANDGEIDPQFVIDDLQQRGKQVLLPVLHPLKSGQLSFVRLHKNTVMRRNRYGISEPDFRHGQRVNPRFISVICLPLVAFDEQGNRLGMGGGYYDRSLAFSHQSGQKPDLIGCAYEFQQVPQLPAEAWDIPLHAIATNGRFRQF</sequence>
<reference evidence="6" key="1">
    <citation type="journal article" date="2019" name="Int. J. Syst. Evol. Microbiol.">
        <title>The Global Catalogue of Microorganisms (GCM) 10K type strain sequencing project: providing services to taxonomists for standard genome sequencing and annotation.</title>
        <authorList>
            <consortium name="The Broad Institute Genomics Platform"/>
            <consortium name="The Broad Institute Genome Sequencing Center for Infectious Disease"/>
            <person name="Wu L."/>
            <person name="Ma J."/>
        </authorList>
    </citation>
    <scope>NUCLEOTIDE SEQUENCE [LARGE SCALE GENOMIC DNA]</scope>
    <source>
        <strain evidence="6">KCTC 42424</strain>
    </source>
</reference>
<dbReference type="InterPro" id="IPR037171">
    <property type="entry name" value="NagB/RpiA_transferase-like"/>
</dbReference>
<keyword evidence="3 4" id="KW-0067">ATP-binding</keyword>
<keyword evidence="4" id="KW-0460">Magnesium</keyword>
<dbReference type="InterPro" id="IPR002698">
    <property type="entry name" value="FTHF_cligase"/>
</dbReference>
<dbReference type="Pfam" id="PF01812">
    <property type="entry name" value="5-FTHF_cyc-lig"/>
    <property type="match status" value="1"/>
</dbReference>
<evidence type="ECO:0000313" key="5">
    <source>
        <dbReference type="EMBL" id="MFC3681880.1"/>
    </source>
</evidence>
<dbReference type="PANTHER" id="PTHR23407:SF1">
    <property type="entry name" value="5-FORMYLTETRAHYDROFOLATE CYCLO-LIGASE"/>
    <property type="match status" value="1"/>
</dbReference>
<evidence type="ECO:0000256" key="2">
    <source>
        <dbReference type="ARBA" id="ARBA00022741"/>
    </source>
</evidence>
<keyword evidence="5" id="KW-0436">Ligase</keyword>
<dbReference type="InterPro" id="IPR024185">
    <property type="entry name" value="FTHF_cligase-like_sf"/>
</dbReference>